<dbReference type="RefSeq" id="WP_007550961.1">
    <property type="nucleotide sequence ID" value="NZ_AFPU01000001.1"/>
</dbReference>
<keyword evidence="2" id="KW-1185">Reference proteome</keyword>
<dbReference type="STRING" id="1001994.MY1_1302"/>
<dbReference type="Proteomes" id="UP000004440">
    <property type="component" value="Unassembled WGS sequence"/>
</dbReference>
<comment type="caution">
    <text evidence="1">The sequence shown here is derived from an EMBL/GenBank/DDBJ whole genome shotgun (WGS) entry which is preliminary data.</text>
</comment>
<reference evidence="1 2" key="1">
    <citation type="journal article" date="2011" name="J. Bacteriol.">
        <title>Genome Sequence of an Ammonia-Oxidizing Soil Archaeon, "Candidatus Nitrosoarchaeum koreensis" MY1.</title>
        <authorList>
            <person name="Kim B.K."/>
            <person name="Jung M.Y."/>
            <person name="Yu D.S."/>
            <person name="Park S.J."/>
            <person name="Oh T.K."/>
            <person name="Rhee S.K."/>
            <person name="Kim J.F."/>
        </authorList>
    </citation>
    <scope>NUCLEOTIDE SEQUENCE [LARGE SCALE GENOMIC DNA]</scope>
    <source>
        <strain evidence="1 2">MY1</strain>
    </source>
</reference>
<evidence type="ECO:0000313" key="1">
    <source>
        <dbReference type="EMBL" id="EGP94060.1"/>
    </source>
</evidence>
<accession>F9CXU4</accession>
<organism evidence="1 2">
    <name type="scientific">Nitrosarchaeum koreense MY1</name>
    <dbReference type="NCBI Taxonomy" id="1001994"/>
    <lineage>
        <taxon>Archaea</taxon>
        <taxon>Nitrososphaerota</taxon>
        <taxon>Nitrososphaeria</taxon>
        <taxon>Nitrosopumilales</taxon>
        <taxon>Nitrosopumilaceae</taxon>
        <taxon>Nitrosarchaeum</taxon>
    </lineage>
</organism>
<gene>
    <name evidence="1" type="ORF">MY1_1302</name>
</gene>
<dbReference type="AlphaFoldDB" id="F9CXU4"/>
<sequence length="167" mass="19340">MRRSTISKDGIKNMPRAKRMDSMGIDSSKLKQFCNLWSMNTPREVIQKKLNIGQAQYYRYIDTAEDIVDDFVLGMVDHGLVLQFRDVLLRKQNKVIELSKLADNAIEKLKRTDMDGNLNHVNPLLNIVRTYNQTEKDYNEMLDDVKIVNQTVKTLNKVIANHTKNKG</sequence>
<evidence type="ECO:0000313" key="2">
    <source>
        <dbReference type="Proteomes" id="UP000004440"/>
    </source>
</evidence>
<name>F9CXU4_9ARCH</name>
<protein>
    <submittedName>
        <fullName evidence="1">Uncharacterized protein</fullName>
    </submittedName>
</protein>
<dbReference type="EMBL" id="AFPU01000001">
    <property type="protein sequence ID" value="EGP94060.1"/>
    <property type="molecule type" value="Genomic_DNA"/>
</dbReference>
<proteinExistence type="predicted"/>